<dbReference type="Proteomes" id="UP000555836">
    <property type="component" value="Unassembled WGS sequence"/>
</dbReference>
<evidence type="ECO:0000313" key="1">
    <source>
        <dbReference type="EMBL" id="NMU26570.1"/>
    </source>
</evidence>
<name>A0A7Y0X629_VIBPH</name>
<comment type="caution">
    <text evidence="1">The sequence shown here is derived from an EMBL/GenBank/DDBJ whole genome shotgun (WGS) entry which is preliminary data.</text>
</comment>
<sequence>MTMFIEQATAIAPEVVLFETRSDIAHRRMLTLALKSGKRVVIRLDQGFGYWRLKMTGWQNKPLQYSFNAHWTEQVE</sequence>
<reference evidence="1 2" key="1">
    <citation type="submission" date="2020-04" db="EMBL/GenBank/DDBJ databases">
        <title>Whole-genome sequencing of Vibrio spp. from China reveals different genetic environments of blaCTX-M-14 among diverse lineages.</title>
        <authorList>
            <person name="Zheng Z."/>
            <person name="Ye L."/>
            <person name="Chen S."/>
        </authorList>
    </citation>
    <scope>NUCLEOTIDE SEQUENCE [LARGE SCALE GENOMIC DNA]</scope>
    <source>
        <strain evidence="1 2">Vb0574</strain>
    </source>
</reference>
<feature type="non-terminal residue" evidence="1">
    <location>
        <position position="76"/>
    </location>
</feature>
<proteinExistence type="predicted"/>
<dbReference type="AlphaFoldDB" id="A0A7Y0X629"/>
<dbReference type="EMBL" id="JABCLD010001236">
    <property type="protein sequence ID" value="NMU26570.1"/>
    <property type="molecule type" value="Genomic_DNA"/>
</dbReference>
<accession>A0A7Y0X629</accession>
<protein>
    <submittedName>
        <fullName evidence="1">Uncharacterized protein</fullName>
    </submittedName>
</protein>
<evidence type="ECO:0000313" key="2">
    <source>
        <dbReference type="Proteomes" id="UP000555836"/>
    </source>
</evidence>
<organism evidence="1 2">
    <name type="scientific">Vibrio parahaemolyticus</name>
    <dbReference type="NCBI Taxonomy" id="670"/>
    <lineage>
        <taxon>Bacteria</taxon>
        <taxon>Pseudomonadati</taxon>
        <taxon>Pseudomonadota</taxon>
        <taxon>Gammaproteobacteria</taxon>
        <taxon>Vibrionales</taxon>
        <taxon>Vibrionaceae</taxon>
        <taxon>Vibrio</taxon>
    </lineage>
</organism>
<gene>
    <name evidence="1" type="ORF">HKB21_13175</name>
</gene>